<keyword evidence="2" id="KW-0805">Transcription regulation</keyword>
<dbReference type="Proteomes" id="UP000183039">
    <property type="component" value="Unassembled WGS sequence"/>
</dbReference>
<dbReference type="RefSeq" id="WP_071877383.1">
    <property type="nucleotide sequence ID" value="NZ_JXLC01000008.1"/>
</dbReference>
<evidence type="ECO:0000256" key="4">
    <source>
        <dbReference type="ARBA" id="ARBA00023163"/>
    </source>
</evidence>
<protein>
    <submittedName>
        <fullName evidence="9">LysR family transcriptional regulator</fullName>
    </submittedName>
</protein>
<dbReference type="Pfam" id="PF03466">
    <property type="entry name" value="LysR_substrate"/>
    <property type="match status" value="1"/>
</dbReference>
<dbReference type="KEGG" id="ess:ATZ33_10625"/>
<sequence>MDIKQLKYFVTIVDSDNNLSAAAKKIHLSQPALSKMIKTFEEEENVALFVRNQGKLSSLTTVGEMFYEQALEVITTYEEMMKQLEAKNRFLKGTITIGIPPLILSLVFASFLSKFILEHPEIKINIIEEGAHELKKMLLVNEIDLAILLQPTELTSIEEHTLVEDELYAFMSINNKFAEQEFISWEELAKEPLALFNDTFMIHHLVISYFDKLNLKPTVKIQSGAWDLLLKTTFDTPFLTILPAPVKDFIQERDYKAVRMHHPLSWKVTVCRQKKKNYLNVEKFVLNSILNYFSAL</sequence>
<evidence type="ECO:0000256" key="2">
    <source>
        <dbReference type="ARBA" id="ARBA00023015"/>
    </source>
</evidence>
<proteinExistence type="inferred from homology"/>
<reference evidence="8 10" key="2">
    <citation type="submission" date="2015-12" db="EMBL/GenBank/DDBJ databases">
        <authorList>
            <person name="Lauer A."/>
            <person name="Humrighouse B."/>
            <person name="Loparev V."/>
            <person name="Shewmaker P.L."/>
            <person name="Whitney A.M."/>
            <person name="McLaughlin R.W."/>
        </authorList>
    </citation>
    <scope>NUCLEOTIDE SEQUENCE [LARGE SCALE GENOMIC DNA]</scope>
    <source>
        <strain evidence="8 10">LMG 23085</strain>
    </source>
</reference>
<dbReference type="Proteomes" id="UP000065511">
    <property type="component" value="Chromosome"/>
</dbReference>
<keyword evidence="6" id="KW-0472">Membrane</keyword>
<feature type="coiled-coil region" evidence="5">
    <location>
        <begin position="67"/>
        <end position="94"/>
    </location>
</feature>
<keyword evidence="10" id="KW-1185">Reference proteome</keyword>
<evidence type="ECO:0000256" key="5">
    <source>
        <dbReference type="SAM" id="Coils"/>
    </source>
</evidence>
<dbReference type="Gene3D" id="3.40.190.290">
    <property type="match status" value="1"/>
</dbReference>
<comment type="similarity">
    <text evidence="1">Belongs to the LysR transcriptional regulatory family.</text>
</comment>
<dbReference type="GO" id="GO:0003700">
    <property type="term" value="F:DNA-binding transcription factor activity"/>
    <property type="evidence" value="ECO:0007669"/>
    <property type="project" value="InterPro"/>
</dbReference>
<feature type="domain" description="HTH lysR-type" evidence="7">
    <location>
        <begin position="1"/>
        <end position="59"/>
    </location>
</feature>
<evidence type="ECO:0000256" key="3">
    <source>
        <dbReference type="ARBA" id="ARBA00023125"/>
    </source>
</evidence>
<dbReference type="AlphaFoldDB" id="A0A0S3KC57"/>
<organism evidence="9 11">
    <name type="scientific">Enterococcus silesiacus</name>
    <dbReference type="NCBI Taxonomy" id="332949"/>
    <lineage>
        <taxon>Bacteria</taxon>
        <taxon>Bacillati</taxon>
        <taxon>Bacillota</taxon>
        <taxon>Bacilli</taxon>
        <taxon>Lactobacillales</taxon>
        <taxon>Enterococcaceae</taxon>
        <taxon>Enterococcus</taxon>
    </lineage>
</organism>
<dbReference type="SUPFAM" id="SSF53850">
    <property type="entry name" value="Periplasmic binding protein-like II"/>
    <property type="match status" value="1"/>
</dbReference>
<evidence type="ECO:0000259" key="7">
    <source>
        <dbReference type="PROSITE" id="PS50931"/>
    </source>
</evidence>
<evidence type="ECO:0000313" key="9">
    <source>
        <dbReference type="EMBL" id="OJG92071.1"/>
    </source>
</evidence>
<dbReference type="PANTHER" id="PTHR30419:SF8">
    <property type="entry name" value="NITROGEN ASSIMILATION TRANSCRIPTIONAL ACTIVATOR-RELATED"/>
    <property type="match status" value="1"/>
</dbReference>
<dbReference type="SUPFAM" id="SSF46785">
    <property type="entry name" value="Winged helix' DNA-binding domain"/>
    <property type="match status" value="1"/>
</dbReference>
<evidence type="ECO:0000313" key="11">
    <source>
        <dbReference type="Proteomes" id="UP000183039"/>
    </source>
</evidence>
<keyword evidence="6" id="KW-0812">Transmembrane</keyword>
<keyword evidence="6" id="KW-1133">Transmembrane helix</keyword>
<dbReference type="PROSITE" id="PS50931">
    <property type="entry name" value="HTH_LYSR"/>
    <property type="match status" value="1"/>
</dbReference>
<dbReference type="PRINTS" id="PR00039">
    <property type="entry name" value="HTHLYSR"/>
</dbReference>
<keyword evidence="3" id="KW-0238">DNA-binding</keyword>
<reference evidence="9 11" key="1">
    <citation type="submission" date="2014-12" db="EMBL/GenBank/DDBJ databases">
        <title>Draft genome sequences of 29 type strains of Enterococci.</title>
        <authorList>
            <person name="Zhong Z."/>
            <person name="Sun Z."/>
            <person name="Liu W."/>
            <person name="Zhang W."/>
            <person name="Zhang H."/>
        </authorList>
    </citation>
    <scope>NUCLEOTIDE SEQUENCE [LARGE SCALE GENOMIC DNA]</scope>
    <source>
        <strain evidence="9 11">DSM 22801</strain>
    </source>
</reference>
<dbReference type="EMBL" id="JXLC01000008">
    <property type="protein sequence ID" value="OJG92071.1"/>
    <property type="molecule type" value="Genomic_DNA"/>
</dbReference>
<dbReference type="OrthoDB" id="9803735at2"/>
<dbReference type="Gene3D" id="1.10.10.10">
    <property type="entry name" value="Winged helix-like DNA-binding domain superfamily/Winged helix DNA-binding domain"/>
    <property type="match status" value="1"/>
</dbReference>
<evidence type="ECO:0000256" key="1">
    <source>
        <dbReference type="ARBA" id="ARBA00009437"/>
    </source>
</evidence>
<dbReference type="Pfam" id="PF00126">
    <property type="entry name" value="HTH_1"/>
    <property type="match status" value="1"/>
</dbReference>
<name>A0A0S3KC57_9ENTE</name>
<evidence type="ECO:0000313" key="10">
    <source>
        <dbReference type="Proteomes" id="UP000065511"/>
    </source>
</evidence>
<keyword evidence="5" id="KW-0175">Coiled coil</keyword>
<dbReference type="PANTHER" id="PTHR30419">
    <property type="entry name" value="HTH-TYPE TRANSCRIPTIONAL REGULATOR YBHD"/>
    <property type="match status" value="1"/>
</dbReference>
<dbReference type="InterPro" id="IPR036388">
    <property type="entry name" value="WH-like_DNA-bd_sf"/>
</dbReference>
<dbReference type="InterPro" id="IPR036390">
    <property type="entry name" value="WH_DNA-bd_sf"/>
</dbReference>
<accession>A0A0S3KC57</accession>
<dbReference type="InterPro" id="IPR050950">
    <property type="entry name" value="HTH-type_LysR_regulators"/>
</dbReference>
<gene>
    <name evidence="8" type="ORF">ATZ33_10625</name>
    <name evidence="9" type="ORF">RV15_GL003456</name>
</gene>
<dbReference type="InterPro" id="IPR000847">
    <property type="entry name" value="LysR_HTH_N"/>
</dbReference>
<dbReference type="EMBL" id="CP013614">
    <property type="protein sequence ID" value="ALS01812.1"/>
    <property type="molecule type" value="Genomic_DNA"/>
</dbReference>
<dbReference type="GO" id="GO:0003677">
    <property type="term" value="F:DNA binding"/>
    <property type="evidence" value="ECO:0007669"/>
    <property type="project" value="UniProtKB-KW"/>
</dbReference>
<dbReference type="GO" id="GO:0005829">
    <property type="term" value="C:cytosol"/>
    <property type="evidence" value="ECO:0007669"/>
    <property type="project" value="TreeGrafter"/>
</dbReference>
<keyword evidence="4" id="KW-0804">Transcription</keyword>
<evidence type="ECO:0000313" key="8">
    <source>
        <dbReference type="EMBL" id="ALS01812.1"/>
    </source>
</evidence>
<feature type="transmembrane region" description="Helical" evidence="6">
    <location>
        <begin position="90"/>
        <end position="112"/>
    </location>
</feature>
<evidence type="ECO:0000256" key="6">
    <source>
        <dbReference type="SAM" id="Phobius"/>
    </source>
</evidence>
<dbReference type="InterPro" id="IPR005119">
    <property type="entry name" value="LysR_subst-bd"/>
</dbReference>